<gene>
    <name evidence="1" type="ORF">KIW84_050107</name>
</gene>
<sequence>MTSSETSQSSLSKNENSSCNIEKSVFGNSLKNAFKTFARQITIKLDDSNFLSWKQQVKDILESIGDPISHRDQLKMIMDGLPTEYQGLASIIQYRDELCIVIVVETMILSHEASLERAPQTPVQKPLFINLTQDTTATTLYYTLTNKLYAPQDA</sequence>
<evidence type="ECO:0000313" key="1">
    <source>
        <dbReference type="EMBL" id="KAI5402363.1"/>
    </source>
</evidence>
<reference evidence="1 2" key="1">
    <citation type="journal article" date="2022" name="Nat. Genet.">
        <title>Improved pea reference genome and pan-genome highlight genomic features and evolutionary characteristics.</title>
        <authorList>
            <person name="Yang T."/>
            <person name="Liu R."/>
            <person name="Luo Y."/>
            <person name="Hu S."/>
            <person name="Wang D."/>
            <person name="Wang C."/>
            <person name="Pandey M.K."/>
            <person name="Ge S."/>
            <person name="Xu Q."/>
            <person name="Li N."/>
            <person name="Li G."/>
            <person name="Huang Y."/>
            <person name="Saxena R.K."/>
            <person name="Ji Y."/>
            <person name="Li M."/>
            <person name="Yan X."/>
            <person name="He Y."/>
            <person name="Liu Y."/>
            <person name="Wang X."/>
            <person name="Xiang C."/>
            <person name="Varshney R.K."/>
            <person name="Ding H."/>
            <person name="Gao S."/>
            <person name="Zong X."/>
        </authorList>
    </citation>
    <scope>NUCLEOTIDE SEQUENCE [LARGE SCALE GENOMIC DNA]</scope>
    <source>
        <strain evidence="1 2">cv. Zhongwan 6</strain>
    </source>
</reference>
<name>A0A9D4WJ15_PEA</name>
<dbReference type="AlphaFoldDB" id="A0A9D4WJ15"/>
<organism evidence="1 2">
    <name type="scientific">Pisum sativum</name>
    <name type="common">Garden pea</name>
    <name type="synonym">Lathyrus oleraceus</name>
    <dbReference type="NCBI Taxonomy" id="3888"/>
    <lineage>
        <taxon>Eukaryota</taxon>
        <taxon>Viridiplantae</taxon>
        <taxon>Streptophyta</taxon>
        <taxon>Embryophyta</taxon>
        <taxon>Tracheophyta</taxon>
        <taxon>Spermatophyta</taxon>
        <taxon>Magnoliopsida</taxon>
        <taxon>eudicotyledons</taxon>
        <taxon>Gunneridae</taxon>
        <taxon>Pentapetalae</taxon>
        <taxon>rosids</taxon>
        <taxon>fabids</taxon>
        <taxon>Fabales</taxon>
        <taxon>Fabaceae</taxon>
        <taxon>Papilionoideae</taxon>
        <taxon>50 kb inversion clade</taxon>
        <taxon>NPAAA clade</taxon>
        <taxon>Hologalegina</taxon>
        <taxon>IRL clade</taxon>
        <taxon>Fabeae</taxon>
        <taxon>Lathyrus</taxon>
    </lineage>
</organism>
<dbReference type="Proteomes" id="UP001058974">
    <property type="component" value="Chromosome 5"/>
</dbReference>
<keyword evidence="2" id="KW-1185">Reference proteome</keyword>
<dbReference type="EMBL" id="JAMSHJ010000005">
    <property type="protein sequence ID" value="KAI5402363.1"/>
    <property type="molecule type" value="Genomic_DNA"/>
</dbReference>
<accession>A0A9D4WJ15</accession>
<proteinExistence type="predicted"/>
<dbReference type="Gramene" id="Psat05G0010700-T1">
    <property type="protein sequence ID" value="KAI5402363.1"/>
    <property type="gene ID" value="KIW84_050107"/>
</dbReference>
<evidence type="ECO:0000313" key="2">
    <source>
        <dbReference type="Proteomes" id="UP001058974"/>
    </source>
</evidence>
<protein>
    <submittedName>
        <fullName evidence="1">Uncharacterized protein</fullName>
    </submittedName>
</protein>
<comment type="caution">
    <text evidence="1">The sequence shown here is derived from an EMBL/GenBank/DDBJ whole genome shotgun (WGS) entry which is preliminary data.</text>
</comment>